<evidence type="ECO:0000256" key="6">
    <source>
        <dbReference type="ARBA" id="ARBA00022741"/>
    </source>
</evidence>
<dbReference type="InterPro" id="IPR011784">
    <property type="entry name" value="SO4_adenylTrfase_ssu"/>
</dbReference>
<evidence type="ECO:0000256" key="8">
    <source>
        <dbReference type="ARBA" id="ARBA00030256"/>
    </source>
</evidence>
<dbReference type="AlphaFoldDB" id="A0A7T0BWU6"/>
<evidence type="ECO:0000256" key="4">
    <source>
        <dbReference type="ARBA" id="ARBA00022679"/>
    </source>
</evidence>
<dbReference type="NCBIfam" id="NF003587">
    <property type="entry name" value="PRK05253.1"/>
    <property type="match status" value="1"/>
</dbReference>
<dbReference type="Pfam" id="PF01507">
    <property type="entry name" value="PAPS_reduct"/>
    <property type="match status" value="1"/>
</dbReference>
<evidence type="ECO:0000256" key="2">
    <source>
        <dbReference type="ARBA" id="ARBA00012391"/>
    </source>
</evidence>
<keyword evidence="6" id="KW-0547">Nucleotide-binding</keyword>
<accession>A0A7T0BWU6</accession>
<organism evidence="11 12">
    <name type="scientific">Candidatus Nitronauta litoralis</name>
    <dbReference type="NCBI Taxonomy" id="2705533"/>
    <lineage>
        <taxon>Bacteria</taxon>
        <taxon>Pseudomonadati</taxon>
        <taxon>Nitrospinota/Tectimicrobiota group</taxon>
        <taxon>Nitrospinota</taxon>
        <taxon>Nitrospinia</taxon>
        <taxon>Nitrospinales</taxon>
        <taxon>Nitrospinaceae</taxon>
        <taxon>Candidatus Nitronauta</taxon>
    </lineage>
</organism>
<dbReference type="GO" id="GO:0005524">
    <property type="term" value="F:ATP binding"/>
    <property type="evidence" value="ECO:0007669"/>
    <property type="project" value="UniProtKB-KW"/>
</dbReference>
<keyword evidence="7" id="KW-0067">ATP-binding</keyword>
<keyword evidence="4 11" id="KW-0808">Transferase</keyword>
<feature type="domain" description="Phosphoadenosine phosphosulphate reductase" evidence="10">
    <location>
        <begin position="24"/>
        <end position="220"/>
    </location>
</feature>
<dbReference type="Gene3D" id="3.40.50.620">
    <property type="entry name" value="HUPs"/>
    <property type="match status" value="1"/>
</dbReference>
<reference evidence="11 12" key="1">
    <citation type="submission" date="2020-02" db="EMBL/GenBank/DDBJ databases">
        <title>Genomic and physiological characterization of two novel Nitrospinaceae genera.</title>
        <authorList>
            <person name="Mueller A.J."/>
            <person name="Jung M.-Y."/>
            <person name="Strachan C.R."/>
            <person name="Herbold C.W."/>
            <person name="Kirkegaard R.H."/>
            <person name="Daims H."/>
        </authorList>
    </citation>
    <scope>NUCLEOTIDE SEQUENCE [LARGE SCALE GENOMIC DNA]</scope>
    <source>
        <strain evidence="11">EB</strain>
    </source>
</reference>
<dbReference type="InterPro" id="IPR014729">
    <property type="entry name" value="Rossmann-like_a/b/a_fold"/>
</dbReference>
<evidence type="ECO:0000256" key="9">
    <source>
        <dbReference type="ARBA" id="ARBA00031812"/>
    </source>
</evidence>
<dbReference type="PANTHER" id="PTHR43196:SF1">
    <property type="entry name" value="SULFATE ADENYLYLTRANSFERASE SUBUNIT 2"/>
    <property type="match status" value="1"/>
</dbReference>
<evidence type="ECO:0000313" key="12">
    <source>
        <dbReference type="Proteomes" id="UP000594688"/>
    </source>
</evidence>
<evidence type="ECO:0000256" key="5">
    <source>
        <dbReference type="ARBA" id="ARBA00022695"/>
    </source>
</evidence>
<evidence type="ECO:0000313" key="11">
    <source>
        <dbReference type="EMBL" id="QPJ61957.1"/>
    </source>
</evidence>
<dbReference type="SUPFAM" id="SSF52402">
    <property type="entry name" value="Adenine nucleotide alpha hydrolases-like"/>
    <property type="match status" value="1"/>
</dbReference>
<dbReference type="InterPro" id="IPR050128">
    <property type="entry name" value="Sulfate_adenylyltrnsfr_sub2"/>
</dbReference>
<comment type="similarity">
    <text evidence="1">Belongs to the PAPS reductase family. CysD subfamily.</text>
</comment>
<evidence type="ECO:0000256" key="3">
    <source>
        <dbReference type="ARBA" id="ARBA00022004"/>
    </source>
</evidence>
<dbReference type="GO" id="GO:0000103">
    <property type="term" value="P:sulfate assimilation"/>
    <property type="evidence" value="ECO:0007669"/>
    <property type="project" value="InterPro"/>
</dbReference>
<dbReference type="InterPro" id="IPR002500">
    <property type="entry name" value="PAPS_reduct_dom"/>
</dbReference>
<evidence type="ECO:0000256" key="7">
    <source>
        <dbReference type="ARBA" id="ARBA00022840"/>
    </source>
</evidence>
<dbReference type="EC" id="2.7.7.4" evidence="2"/>
<name>A0A7T0BWU6_9BACT</name>
<keyword evidence="5 11" id="KW-0548">Nucleotidyltransferase</keyword>
<evidence type="ECO:0000256" key="1">
    <source>
        <dbReference type="ARBA" id="ARBA00008885"/>
    </source>
</evidence>
<gene>
    <name evidence="11" type="ORF">G3M70_08750</name>
</gene>
<dbReference type="PIRSF" id="PIRSF002936">
    <property type="entry name" value="CysDAde_trans"/>
    <property type="match status" value="1"/>
</dbReference>
<dbReference type="Proteomes" id="UP000594688">
    <property type="component" value="Chromosome"/>
</dbReference>
<dbReference type="KEGG" id="nli:G3M70_08750"/>
<protein>
    <recommendedName>
        <fullName evidence="3">Sulfate adenylyltransferase subunit 2</fullName>
        <ecNumber evidence="2">2.7.7.4</ecNumber>
    </recommendedName>
    <alternativeName>
        <fullName evidence="8">ATP-sulfurylase small subunit</fullName>
    </alternativeName>
    <alternativeName>
        <fullName evidence="9">Sulfate adenylate transferase</fullName>
    </alternativeName>
</protein>
<proteinExistence type="inferred from homology"/>
<dbReference type="GO" id="GO:0004781">
    <property type="term" value="F:sulfate adenylyltransferase (ATP) activity"/>
    <property type="evidence" value="ECO:0007669"/>
    <property type="project" value="UniProtKB-EC"/>
</dbReference>
<evidence type="ECO:0000259" key="10">
    <source>
        <dbReference type="Pfam" id="PF01507"/>
    </source>
</evidence>
<sequence>MDHLTELENQSIYILREAYKNFKNLAMLWSIGKDSTVMLWLARKAFYGHVPIPLVHIDTSYKIPQMIEYRDRMAKEWNLNLIVGQNKKALDEGMNHEMGRLVCCEALKTNGLTSVMEEHEFTGLILGIRRDEEGTRAKERYFSPRDKNFEWNFKDQPPELWDQFKTTFADGTHIRIHPLLHWTELNVWEYIGREKMPIIDLYFSKEGKRYRSLGCAPCTGSIDSNASNVEEIIEELRNNTSTSERSGRAQDQEDTYAMQKLRAKGYM</sequence>
<dbReference type="EMBL" id="CP048685">
    <property type="protein sequence ID" value="QPJ61957.1"/>
    <property type="molecule type" value="Genomic_DNA"/>
</dbReference>
<dbReference type="PANTHER" id="PTHR43196">
    <property type="entry name" value="SULFATE ADENYLYLTRANSFERASE SUBUNIT 2"/>
    <property type="match status" value="1"/>
</dbReference>